<keyword evidence="2" id="KW-1185">Reference proteome</keyword>
<evidence type="ECO:0000313" key="1">
    <source>
        <dbReference type="EMBL" id="BBH19398.1"/>
    </source>
</evidence>
<dbReference type="RefSeq" id="WP_164522661.1">
    <property type="nucleotide sequence ID" value="NZ_AP019308.1"/>
</dbReference>
<dbReference type="KEGG" id="pbk:Back11_07430"/>
<proteinExistence type="predicted"/>
<accession>A0A3G9J6K5</accession>
<dbReference type="InterPro" id="IPR012341">
    <property type="entry name" value="6hp_glycosidase-like_sf"/>
</dbReference>
<dbReference type="AlphaFoldDB" id="A0A3G9J6K5"/>
<dbReference type="GO" id="GO:0005975">
    <property type="term" value="P:carbohydrate metabolic process"/>
    <property type="evidence" value="ECO:0007669"/>
    <property type="project" value="InterPro"/>
</dbReference>
<reference evidence="1 2" key="1">
    <citation type="submission" date="2018-11" db="EMBL/GenBank/DDBJ databases">
        <title>Complete genome sequence of Paenibacillus baekrokdamisoli strain KCTC 33723.</title>
        <authorList>
            <person name="Kang S.W."/>
            <person name="Lee K.C."/>
            <person name="Kim K.K."/>
            <person name="Kim J.S."/>
            <person name="Kim D.S."/>
            <person name="Ko S.H."/>
            <person name="Yang S.H."/>
            <person name="Lee J.S."/>
        </authorList>
    </citation>
    <scope>NUCLEOTIDE SEQUENCE [LARGE SCALE GENOMIC DNA]</scope>
    <source>
        <strain evidence="1 2">KCTC 33723</strain>
    </source>
</reference>
<gene>
    <name evidence="1" type="ORF">Back11_07430</name>
</gene>
<evidence type="ECO:0000313" key="2">
    <source>
        <dbReference type="Proteomes" id="UP000275368"/>
    </source>
</evidence>
<name>A0A3G9J6K5_9BACL</name>
<dbReference type="Gene3D" id="1.50.10.10">
    <property type="match status" value="1"/>
</dbReference>
<protein>
    <submittedName>
        <fullName evidence="1">Uncharacterized protein</fullName>
    </submittedName>
</protein>
<sequence length="50" mass="5236">MDGAVDGVSGGTPVLASIEAYNEVPVFPTLYGQGLTLLLLTEVINQNRTT</sequence>
<dbReference type="Proteomes" id="UP000275368">
    <property type="component" value="Chromosome"/>
</dbReference>
<organism evidence="1 2">
    <name type="scientific">Paenibacillus baekrokdamisoli</name>
    <dbReference type="NCBI Taxonomy" id="1712516"/>
    <lineage>
        <taxon>Bacteria</taxon>
        <taxon>Bacillati</taxon>
        <taxon>Bacillota</taxon>
        <taxon>Bacilli</taxon>
        <taxon>Bacillales</taxon>
        <taxon>Paenibacillaceae</taxon>
        <taxon>Paenibacillus</taxon>
    </lineage>
</organism>
<dbReference type="EMBL" id="AP019308">
    <property type="protein sequence ID" value="BBH19398.1"/>
    <property type="molecule type" value="Genomic_DNA"/>
</dbReference>